<evidence type="ECO:0000313" key="1">
    <source>
        <dbReference type="EMBL" id="KKL27622.1"/>
    </source>
</evidence>
<dbReference type="AlphaFoldDB" id="A0A0F9CME9"/>
<sequence length="219" mass="24391">MPTISETRISNMALSHVGSRANIESLIDEVSTEASICRLWFDYSRIQTLEAFDWNFSRKRTTLTVHGDAVPDGVWAFRYVYPGDCVSARKIENPNSTSSSTSGVWISNFSTPEARGDAIPFEVETNLAGTEKTILTNLSEAKLVYTFEQKSMNLWSPLSIEMLSLALGSHIAFTLTGKVKLKENLALSFQNMSLLAPAYNANEMVERPPREAECIRGRV</sequence>
<protein>
    <submittedName>
        <fullName evidence="1">Uncharacterized protein</fullName>
    </submittedName>
</protein>
<reference evidence="1" key="1">
    <citation type="journal article" date="2015" name="Nature">
        <title>Complex archaea that bridge the gap between prokaryotes and eukaryotes.</title>
        <authorList>
            <person name="Spang A."/>
            <person name="Saw J.H."/>
            <person name="Jorgensen S.L."/>
            <person name="Zaremba-Niedzwiedzka K."/>
            <person name="Martijn J."/>
            <person name="Lind A.E."/>
            <person name="van Eijk R."/>
            <person name="Schleper C."/>
            <person name="Guy L."/>
            <person name="Ettema T.J."/>
        </authorList>
    </citation>
    <scope>NUCLEOTIDE SEQUENCE</scope>
</reference>
<gene>
    <name evidence="1" type="ORF">LCGC14_2383320</name>
</gene>
<accession>A0A0F9CME9</accession>
<name>A0A0F9CME9_9ZZZZ</name>
<dbReference type="EMBL" id="LAZR01035395">
    <property type="protein sequence ID" value="KKL27622.1"/>
    <property type="molecule type" value="Genomic_DNA"/>
</dbReference>
<proteinExistence type="predicted"/>
<comment type="caution">
    <text evidence="1">The sequence shown here is derived from an EMBL/GenBank/DDBJ whole genome shotgun (WGS) entry which is preliminary data.</text>
</comment>
<organism evidence="1">
    <name type="scientific">marine sediment metagenome</name>
    <dbReference type="NCBI Taxonomy" id="412755"/>
    <lineage>
        <taxon>unclassified sequences</taxon>
        <taxon>metagenomes</taxon>
        <taxon>ecological metagenomes</taxon>
    </lineage>
</organism>